<comment type="similarity">
    <text evidence="1">Belongs to the LytR/CpsA/Psr (LCP) family.</text>
</comment>
<dbReference type="EMBL" id="BMHO01000001">
    <property type="protein sequence ID" value="GGD35179.1"/>
    <property type="molecule type" value="Genomic_DNA"/>
</dbReference>
<feature type="transmembrane region" description="Helical" evidence="2">
    <location>
        <begin position="36"/>
        <end position="55"/>
    </location>
</feature>
<dbReference type="PANTHER" id="PTHR33392:SF6">
    <property type="entry name" value="POLYISOPRENYL-TEICHOIC ACID--PEPTIDOGLYCAN TEICHOIC ACID TRANSFERASE TAGU"/>
    <property type="match status" value="1"/>
</dbReference>
<gene>
    <name evidence="4" type="ORF">GCM10010915_14560</name>
</gene>
<sequence>MTLAAERLAVPRGPVINETPLRTPDARNAAMMTRRGWWLVILGFLIPGSAQSLAGSRRFAKLGLASTLVMWLLIVIAALGALLWREAVADLVLRPYVLIALAVVVAAYAILWVILSIDTLRLVRLVKTRTPQRFLIALLAIVLMLLQGATGALAAPRLFAAGGTLGSIFHSSGPVVPASDGYYNVLLLGADSAEGRDSVRYDSISVISVNADTGRVTITGIPRDLQHVPFSDGSPMQQLYPNYFEGHADPACGWSSGINQLTNAVTFCRDDSGESLYPDAEANASTPAIEATKDAAEGLLGVEIPYYVSIDMHGFAALIDALGGVEITVDERLPEGPGPAYEGQPASEWATGWIEEGTQHMSGETALWYARSRYTTSDWDRMQRQRELQEAVISQMTPQNVLARFQEVARAGDDVITTDVPQGLVSTFVELAVDSRSQEMTSIELNPDSGVDQEWPDAVAIRQLVDEALHPAGETEEPVE</sequence>
<feature type="transmembrane region" description="Helical" evidence="2">
    <location>
        <begin position="96"/>
        <end position="115"/>
    </location>
</feature>
<keyword evidence="2" id="KW-1133">Transmembrane helix</keyword>
<dbReference type="NCBIfam" id="TIGR00350">
    <property type="entry name" value="lytR_cpsA_psr"/>
    <property type="match status" value="1"/>
</dbReference>
<dbReference type="AlphaFoldDB" id="A0A916Y9W1"/>
<proteinExistence type="inferred from homology"/>
<organism evidence="4 5">
    <name type="scientific">Microbacterium faecale</name>
    <dbReference type="NCBI Taxonomy" id="1804630"/>
    <lineage>
        <taxon>Bacteria</taxon>
        <taxon>Bacillati</taxon>
        <taxon>Actinomycetota</taxon>
        <taxon>Actinomycetes</taxon>
        <taxon>Micrococcales</taxon>
        <taxon>Microbacteriaceae</taxon>
        <taxon>Microbacterium</taxon>
    </lineage>
</organism>
<dbReference type="Proteomes" id="UP000633205">
    <property type="component" value="Unassembled WGS sequence"/>
</dbReference>
<evidence type="ECO:0000313" key="4">
    <source>
        <dbReference type="EMBL" id="GGD35179.1"/>
    </source>
</evidence>
<dbReference type="Pfam" id="PF03816">
    <property type="entry name" value="LytR_cpsA_psr"/>
    <property type="match status" value="1"/>
</dbReference>
<comment type="caution">
    <text evidence="4">The sequence shown here is derived from an EMBL/GenBank/DDBJ whole genome shotgun (WGS) entry which is preliminary data.</text>
</comment>
<dbReference type="RefSeq" id="WP_229731006.1">
    <property type="nucleotide sequence ID" value="NZ_BMHO01000001.1"/>
</dbReference>
<reference evidence="4" key="2">
    <citation type="submission" date="2020-09" db="EMBL/GenBank/DDBJ databases">
        <authorList>
            <person name="Sun Q."/>
            <person name="Zhou Y."/>
        </authorList>
    </citation>
    <scope>NUCLEOTIDE SEQUENCE</scope>
    <source>
        <strain evidence="4">CGMCC 1.15152</strain>
    </source>
</reference>
<evidence type="ECO:0000256" key="2">
    <source>
        <dbReference type="SAM" id="Phobius"/>
    </source>
</evidence>
<dbReference type="Gene3D" id="3.40.630.190">
    <property type="entry name" value="LCP protein"/>
    <property type="match status" value="1"/>
</dbReference>
<dbReference type="InterPro" id="IPR050922">
    <property type="entry name" value="LytR/CpsA/Psr_CW_biosynth"/>
</dbReference>
<accession>A0A916Y9W1</accession>
<feature type="transmembrane region" description="Helical" evidence="2">
    <location>
        <begin position="135"/>
        <end position="155"/>
    </location>
</feature>
<keyword evidence="2" id="KW-0472">Membrane</keyword>
<feature type="domain" description="Cell envelope-related transcriptional attenuator" evidence="3">
    <location>
        <begin position="201"/>
        <end position="396"/>
    </location>
</feature>
<protein>
    <recommendedName>
        <fullName evidence="3">Cell envelope-related transcriptional attenuator domain-containing protein</fullName>
    </recommendedName>
</protein>
<reference evidence="4" key="1">
    <citation type="journal article" date="2014" name="Int. J. Syst. Evol. Microbiol.">
        <title>Complete genome sequence of Corynebacterium casei LMG S-19264T (=DSM 44701T), isolated from a smear-ripened cheese.</title>
        <authorList>
            <consortium name="US DOE Joint Genome Institute (JGI-PGF)"/>
            <person name="Walter F."/>
            <person name="Albersmeier A."/>
            <person name="Kalinowski J."/>
            <person name="Ruckert C."/>
        </authorList>
    </citation>
    <scope>NUCLEOTIDE SEQUENCE</scope>
    <source>
        <strain evidence="4">CGMCC 1.15152</strain>
    </source>
</reference>
<dbReference type="PANTHER" id="PTHR33392">
    <property type="entry name" value="POLYISOPRENYL-TEICHOIC ACID--PEPTIDOGLYCAN TEICHOIC ACID TRANSFERASE TAGU"/>
    <property type="match status" value="1"/>
</dbReference>
<keyword evidence="5" id="KW-1185">Reference proteome</keyword>
<name>A0A916Y9W1_9MICO</name>
<evidence type="ECO:0000259" key="3">
    <source>
        <dbReference type="Pfam" id="PF03816"/>
    </source>
</evidence>
<evidence type="ECO:0000256" key="1">
    <source>
        <dbReference type="ARBA" id="ARBA00006068"/>
    </source>
</evidence>
<feature type="transmembrane region" description="Helical" evidence="2">
    <location>
        <begin position="62"/>
        <end position="84"/>
    </location>
</feature>
<dbReference type="InterPro" id="IPR004474">
    <property type="entry name" value="LytR_CpsA_psr"/>
</dbReference>
<evidence type="ECO:0000313" key="5">
    <source>
        <dbReference type="Proteomes" id="UP000633205"/>
    </source>
</evidence>
<keyword evidence="2" id="KW-0812">Transmembrane</keyword>